<name>A0A6T1YNR4_9EUGL</name>
<organism evidence="3">
    <name type="scientific">Eutreptiella gymnastica</name>
    <dbReference type="NCBI Taxonomy" id="73025"/>
    <lineage>
        <taxon>Eukaryota</taxon>
        <taxon>Discoba</taxon>
        <taxon>Euglenozoa</taxon>
        <taxon>Euglenida</taxon>
        <taxon>Spirocuta</taxon>
        <taxon>Euglenophyceae</taxon>
        <taxon>Eutreptiales</taxon>
        <taxon>Eutreptiaceae</taxon>
        <taxon>Eutreptiella</taxon>
    </lineage>
</organism>
<evidence type="ECO:0000313" key="2">
    <source>
        <dbReference type="EMBL" id="CAE0807020.1"/>
    </source>
</evidence>
<sequence>MNCPPLTLLIHPDPELLPRNNCEGWFPDCAALRARWWECEAAAWEDVGQHGTRCTHRSNPQTPDRQSFQESGADIGMHHLFPLRRMSPVPSSITWAMDRVIWASSAQ</sequence>
<dbReference type="EMBL" id="HBJA01051206">
    <property type="protein sequence ID" value="CAE0807021.1"/>
    <property type="molecule type" value="Transcribed_RNA"/>
</dbReference>
<dbReference type="AlphaFoldDB" id="A0A6T1YNR4"/>
<accession>A0A6T1YNR4</accession>
<reference evidence="3" key="1">
    <citation type="submission" date="2021-01" db="EMBL/GenBank/DDBJ databases">
        <authorList>
            <person name="Corre E."/>
            <person name="Pelletier E."/>
            <person name="Niang G."/>
            <person name="Scheremetjew M."/>
            <person name="Finn R."/>
            <person name="Kale V."/>
            <person name="Holt S."/>
            <person name="Cochrane G."/>
            <person name="Meng A."/>
            <person name="Brown T."/>
            <person name="Cohen L."/>
        </authorList>
    </citation>
    <scope>NUCLEOTIDE SEQUENCE</scope>
    <source>
        <strain evidence="3">CCMP1594</strain>
    </source>
</reference>
<protein>
    <submittedName>
        <fullName evidence="3">Uncharacterized protein</fullName>
    </submittedName>
</protein>
<feature type="region of interest" description="Disordered" evidence="1">
    <location>
        <begin position="50"/>
        <end position="71"/>
    </location>
</feature>
<proteinExistence type="predicted"/>
<feature type="compositionally biased region" description="Polar residues" evidence="1">
    <location>
        <begin position="57"/>
        <end position="70"/>
    </location>
</feature>
<dbReference type="EMBL" id="HBJA01051205">
    <property type="protein sequence ID" value="CAE0807020.1"/>
    <property type="molecule type" value="Transcribed_RNA"/>
</dbReference>
<evidence type="ECO:0000256" key="1">
    <source>
        <dbReference type="SAM" id="MobiDB-lite"/>
    </source>
</evidence>
<gene>
    <name evidence="2" type="ORF">EGYM00163_LOCUS18148</name>
    <name evidence="3" type="ORF">EGYM00163_LOCUS18149</name>
</gene>
<evidence type="ECO:0000313" key="3">
    <source>
        <dbReference type="EMBL" id="CAE0807021.1"/>
    </source>
</evidence>